<evidence type="ECO:0000313" key="4">
    <source>
        <dbReference type="Proteomes" id="UP000515121"/>
    </source>
</evidence>
<protein>
    <recommendedName>
        <fullName evidence="1">beta-ketoacyl-[acyl-carrier-protein] synthase I</fullName>
        <ecNumber evidence="1">2.3.1.41</ecNumber>
    </recommendedName>
</protein>
<evidence type="ECO:0000259" key="3">
    <source>
        <dbReference type="Pfam" id="PF02801"/>
    </source>
</evidence>
<proteinExistence type="predicted"/>
<dbReference type="InterPro" id="IPR000794">
    <property type="entry name" value="Beta-ketoacyl_synthase"/>
</dbReference>
<dbReference type="KEGG" id="dzi:111274871"/>
<evidence type="ECO:0000313" key="5">
    <source>
        <dbReference type="RefSeq" id="XP_022715568.1"/>
    </source>
</evidence>
<dbReference type="GO" id="GO:0005739">
    <property type="term" value="C:mitochondrion"/>
    <property type="evidence" value="ECO:0007669"/>
    <property type="project" value="TreeGrafter"/>
</dbReference>
<accession>A0A6P5WHX8</accession>
<dbReference type="OrthoDB" id="5334845at2759"/>
<feature type="domain" description="Beta-ketoacyl synthase C-terminal" evidence="3">
    <location>
        <begin position="1"/>
        <end position="31"/>
    </location>
</feature>
<dbReference type="SUPFAM" id="SSF53901">
    <property type="entry name" value="Thiolase-like"/>
    <property type="match status" value="1"/>
</dbReference>
<sequence>MIGHCEGAAGGLEAIATVKAITTGWLHPTINQFDLEPSVEFDTVANEKQQKEVNIGKIPSPITLSNNMTSSCCNFFNPVSPFNLILVDLE</sequence>
<dbReference type="Gene3D" id="3.40.47.10">
    <property type="match status" value="1"/>
</dbReference>
<gene>
    <name evidence="5" type="primary">LOC111274871</name>
</gene>
<dbReference type="AlphaFoldDB" id="A0A6P5WHX8"/>
<dbReference type="InterPro" id="IPR014031">
    <property type="entry name" value="Ketoacyl_synth_C"/>
</dbReference>
<evidence type="ECO:0000256" key="2">
    <source>
        <dbReference type="ARBA" id="ARBA00022679"/>
    </source>
</evidence>
<dbReference type="Proteomes" id="UP000515121">
    <property type="component" value="Unplaced"/>
</dbReference>
<organism evidence="4 5">
    <name type="scientific">Durio zibethinus</name>
    <name type="common">Durian</name>
    <dbReference type="NCBI Taxonomy" id="66656"/>
    <lineage>
        <taxon>Eukaryota</taxon>
        <taxon>Viridiplantae</taxon>
        <taxon>Streptophyta</taxon>
        <taxon>Embryophyta</taxon>
        <taxon>Tracheophyta</taxon>
        <taxon>Spermatophyta</taxon>
        <taxon>Magnoliopsida</taxon>
        <taxon>eudicotyledons</taxon>
        <taxon>Gunneridae</taxon>
        <taxon>Pentapetalae</taxon>
        <taxon>rosids</taxon>
        <taxon>malvids</taxon>
        <taxon>Malvales</taxon>
        <taxon>Malvaceae</taxon>
        <taxon>Helicteroideae</taxon>
        <taxon>Durio</taxon>
    </lineage>
</organism>
<keyword evidence="2" id="KW-0808">Transferase</keyword>
<name>A0A6P5WHX8_DURZI</name>
<dbReference type="EC" id="2.3.1.41" evidence="1"/>
<keyword evidence="4" id="KW-1185">Reference proteome</keyword>
<dbReference type="InterPro" id="IPR016039">
    <property type="entry name" value="Thiolase-like"/>
</dbReference>
<dbReference type="GeneID" id="111274871"/>
<dbReference type="PANTHER" id="PTHR11712:SF336">
    <property type="entry name" value="3-OXOACYL-[ACYL-CARRIER-PROTEIN] SYNTHASE, MITOCHONDRIAL"/>
    <property type="match status" value="1"/>
</dbReference>
<dbReference type="GO" id="GO:0006633">
    <property type="term" value="P:fatty acid biosynthetic process"/>
    <property type="evidence" value="ECO:0007669"/>
    <property type="project" value="TreeGrafter"/>
</dbReference>
<evidence type="ECO:0000256" key="1">
    <source>
        <dbReference type="ARBA" id="ARBA00013191"/>
    </source>
</evidence>
<dbReference type="RefSeq" id="XP_022715568.1">
    <property type="nucleotide sequence ID" value="XM_022859833.1"/>
</dbReference>
<dbReference type="Pfam" id="PF02801">
    <property type="entry name" value="Ketoacyl-synt_C"/>
    <property type="match status" value="1"/>
</dbReference>
<dbReference type="PANTHER" id="PTHR11712">
    <property type="entry name" value="POLYKETIDE SYNTHASE-RELATED"/>
    <property type="match status" value="1"/>
</dbReference>
<dbReference type="GO" id="GO:0004315">
    <property type="term" value="F:3-oxoacyl-[acyl-carrier-protein] synthase activity"/>
    <property type="evidence" value="ECO:0007669"/>
    <property type="project" value="UniProtKB-EC"/>
</dbReference>
<reference evidence="5" key="1">
    <citation type="submission" date="2025-08" db="UniProtKB">
        <authorList>
            <consortium name="RefSeq"/>
        </authorList>
    </citation>
    <scope>IDENTIFICATION</scope>
    <source>
        <tissue evidence="5">Fruit stalk</tissue>
    </source>
</reference>